<keyword evidence="2" id="KW-1185">Reference proteome</keyword>
<dbReference type="RefSeq" id="WP_163741906.1">
    <property type="nucleotide sequence ID" value="NZ_JAAGOA010000018.1"/>
</dbReference>
<dbReference type="GO" id="GO:0005975">
    <property type="term" value="P:carbohydrate metabolic process"/>
    <property type="evidence" value="ECO:0007669"/>
    <property type="project" value="InterPro"/>
</dbReference>
<name>A0A6L9SC13_9ACTN</name>
<dbReference type="AlphaFoldDB" id="A0A6L9SC13"/>
<sequence length="740" mass="81738">MTAEPARDSGNLGEGIDRQALVERHTVVLREADVRSPLSVGNGEFCFTADITGLQTFPDHYPVESRDGTGPGTLLGTQAQWGWHSTPGGASYRVDDMCVGYQTPGRAEPVPYVDMSGTIGGTGDRSDSAAELWLRANPHRLDLGRIGFRLLDSDGRVRRLTLADVEDAVQRLDLWRGILHSSFTIAGYAVNVETVCHPERDVLAVRIRSDALRESRAAVGIAFSYGAERWHDAADWSRPDAHRTTVRRRDGGWQVDRELDATGYQVEIAASPGVALDQVGPHELRVTSSSAAMELVVGFTDGGGPDRAASASAPLVLPSSFDDVRSAAAEHWRRFWTEGAAVDLDGSTDDRAPELERRVVLSQYLTAINGAGSVPPQETGLVCNSWFGKFHLEMVWWHVAHFGLWNRPGSLERVLRWYRRASESGRETAKRQGYAGVRWPKMVGPDGRESPSPIGPFLIWQQPHPIYLAELLYRNQSMIMNSNRAHSTESVHDHGSGRVLEEYAGIVFETAEFMASFARPTSRGYELGPPVIPAQESYGSMRARASNPTFELAYWQWALGVAQQWRRRLGLAPDPHWDAVAHGLVRPHVRDGVYAAIDVEPYTIRTDHPSMLCGLGFLPRTPLIEPETMRATLRDVLDDWDWDSTWGWDYPVLAMCAARLEEPELAVSALTMEVGKNTYLASGHNRQTDSLPLYLPGNGGVLAAVALMAAGWDGMPDRHAPGFPHDGRWTVRHEGLIRSP</sequence>
<evidence type="ECO:0000313" key="1">
    <source>
        <dbReference type="EMBL" id="NEE02905.1"/>
    </source>
</evidence>
<reference evidence="1 2" key="1">
    <citation type="submission" date="2020-02" db="EMBL/GenBank/DDBJ databases">
        <authorList>
            <person name="Li X.-J."/>
            <person name="Han X.-M."/>
        </authorList>
    </citation>
    <scope>NUCLEOTIDE SEQUENCE [LARGE SCALE GENOMIC DNA]</scope>
    <source>
        <strain evidence="1 2">CCTCC AB 2017055</strain>
    </source>
</reference>
<dbReference type="Gene3D" id="1.50.10.10">
    <property type="match status" value="1"/>
</dbReference>
<organism evidence="1 2">
    <name type="scientific">Phytoactinopolyspora halotolerans</name>
    <dbReference type="NCBI Taxonomy" id="1981512"/>
    <lineage>
        <taxon>Bacteria</taxon>
        <taxon>Bacillati</taxon>
        <taxon>Actinomycetota</taxon>
        <taxon>Actinomycetes</taxon>
        <taxon>Jiangellales</taxon>
        <taxon>Jiangellaceae</taxon>
        <taxon>Phytoactinopolyspora</taxon>
    </lineage>
</organism>
<evidence type="ECO:0000313" key="2">
    <source>
        <dbReference type="Proteomes" id="UP000475214"/>
    </source>
</evidence>
<dbReference type="SUPFAM" id="SSF48208">
    <property type="entry name" value="Six-hairpin glycosidases"/>
    <property type="match status" value="1"/>
</dbReference>
<dbReference type="InterPro" id="IPR012341">
    <property type="entry name" value="6hp_glycosidase-like_sf"/>
</dbReference>
<comment type="caution">
    <text evidence="1">The sequence shown here is derived from an EMBL/GenBank/DDBJ whole genome shotgun (WGS) entry which is preliminary data.</text>
</comment>
<dbReference type="EMBL" id="JAAGOA010000018">
    <property type="protein sequence ID" value="NEE02905.1"/>
    <property type="molecule type" value="Genomic_DNA"/>
</dbReference>
<evidence type="ECO:0008006" key="3">
    <source>
        <dbReference type="Google" id="ProtNLM"/>
    </source>
</evidence>
<accession>A0A6L9SC13</accession>
<gene>
    <name evidence="1" type="ORF">G1H10_22325</name>
</gene>
<dbReference type="Proteomes" id="UP000475214">
    <property type="component" value="Unassembled WGS sequence"/>
</dbReference>
<protein>
    <recommendedName>
        <fullName evidence="3">Glycoside hydrolase family 65</fullName>
    </recommendedName>
</protein>
<proteinExistence type="predicted"/>
<dbReference type="InterPro" id="IPR008928">
    <property type="entry name" value="6-hairpin_glycosidase_sf"/>
</dbReference>